<evidence type="ECO:0000313" key="3">
    <source>
        <dbReference type="Proteomes" id="UP000575068"/>
    </source>
</evidence>
<proteinExistence type="predicted"/>
<dbReference type="EMBL" id="JACHOV010000003">
    <property type="protein sequence ID" value="MBB4640579.1"/>
    <property type="molecule type" value="Genomic_DNA"/>
</dbReference>
<feature type="region of interest" description="Disordered" evidence="1">
    <location>
        <begin position="64"/>
        <end position="86"/>
    </location>
</feature>
<dbReference type="AlphaFoldDB" id="A0A840HSJ6"/>
<comment type="caution">
    <text evidence="2">The sequence shown here is derived from an EMBL/GenBank/DDBJ whole genome shotgun (WGS) entry which is preliminary data.</text>
</comment>
<keyword evidence="3" id="KW-1185">Reference proteome</keyword>
<reference evidence="2 3" key="1">
    <citation type="submission" date="2020-08" db="EMBL/GenBank/DDBJ databases">
        <title>Genomic Encyclopedia of Type Strains, Phase IV (KMG-IV): sequencing the most valuable type-strain genomes for metagenomic binning, comparative biology and taxonomic classification.</title>
        <authorList>
            <person name="Goeker M."/>
        </authorList>
    </citation>
    <scope>NUCLEOTIDE SEQUENCE [LARGE SCALE GENOMIC DNA]</scope>
    <source>
        <strain evidence="2 3">DSM 7465</strain>
    </source>
</reference>
<accession>A0A840HSJ6</accession>
<protein>
    <submittedName>
        <fullName evidence="2">Uncharacterized protein</fullName>
    </submittedName>
</protein>
<gene>
    <name evidence="2" type="ORF">HNQ99_000872</name>
</gene>
<sequence length="86" mass="8783">MVLHKIATALLANHVKSETGKAGAIGMLAGLAATTVLRRSVPGAIVIGGVVVARQLIKMKRSADARRSAEAEGEAAAKAAEEKHSV</sequence>
<dbReference type="RefSeq" id="WP_184474437.1">
    <property type="nucleotide sequence ID" value="NZ_JACHOV010000003.1"/>
</dbReference>
<evidence type="ECO:0000256" key="1">
    <source>
        <dbReference type="SAM" id="MobiDB-lite"/>
    </source>
</evidence>
<organism evidence="2 3">
    <name type="scientific">Rhizorhapis suberifaciens</name>
    <name type="common">corky root of lettuce</name>
    <dbReference type="NCBI Taxonomy" id="13656"/>
    <lineage>
        <taxon>Bacteria</taxon>
        <taxon>Pseudomonadati</taxon>
        <taxon>Pseudomonadota</taxon>
        <taxon>Alphaproteobacteria</taxon>
        <taxon>Sphingomonadales</taxon>
        <taxon>Sphingomonadaceae</taxon>
        <taxon>Rhizorhapis</taxon>
    </lineage>
</organism>
<name>A0A840HSJ6_9SPHN</name>
<evidence type="ECO:0000313" key="2">
    <source>
        <dbReference type="EMBL" id="MBB4640579.1"/>
    </source>
</evidence>
<dbReference type="Proteomes" id="UP000575068">
    <property type="component" value="Unassembled WGS sequence"/>
</dbReference>